<dbReference type="EMBL" id="CP019312">
    <property type="protein sequence ID" value="APX11005.1"/>
    <property type="molecule type" value="Genomic_DNA"/>
</dbReference>
<dbReference type="Pfam" id="PF12740">
    <property type="entry name" value="PETase"/>
    <property type="match status" value="1"/>
</dbReference>
<sequence>MTIPRATGLALVATLSGAAASGNPIDQVRPDAPELAPYGPLPIGVQTLEVTMPDRVDVLNVSEGVIPRYDRPLTLEVWYPAAEGTEQGGTYTAMLRDGATEVTLTGRAARDAAPATGTRYPLVIISHGYPGNRFLMSHLGENLASKGYVTVSIDHTDSLYSDQAAFGSTLYNRPLDQAFVLDHMAGLGGPIGDIIDADNTGVVGYSMGGYGALIFGGAGVTQASTEFSWGAPNGLLEVHLEQSESHEALMDPRVKAIIAIGPWGNNAGFWDASGVADLRVPTLLMAGSDDDVSVYDAMRAFFTAAAGTDRHLLTFDYANHNAAAPMPAPKESWEPVEGLEFVPFEHYADAVWDTTRMNNIAQHFATAFFGMHLKGEGEKAEYLELVPNAADGIVAVDDAGTPTEDHTYWRGFAPRTAKGLRFETLPKGQ</sequence>
<keyword evidence="1 6" id="KW-0378">Hydrolase</keyword>
<feature type="domain" description="PET hydrolase/cutinase-like" evidence="5">
    <location>
        <begin position="116"/>
        <end position="214"/>
    </location>
</feature>
<dbReference type="Gene3D" id="3.40.50.1820">
    <property type="entry name" value="alpha/beta hydrolase"/>
    <property type="match status" value="1"/>
</dbReference>
<proteinExistence type="predicted"/>
<evidence type="ECO:0000313" key="7">
    <source>
        <dbReference type="Proteomes" id="UP000186336"/>
    </source>
</evidence>
<keyword evidence="3" id="KW-0443">Lipid metabolism</keyword>
<protein>
    <submittedName>
        <fullName evidence="6">Dienelactone hydrolase</fullName>
    </submittedName>
</protein>
<feature type="signal peptide" evidence="4">
    <location>
        <begin position="1"/>
        <end position="21"/>
    </location>
</feature>
<dbReference type="RefSeq" id="WP_076626871.1">
    <property type="nucleotide sequence ID" value="NZ_CP019312.1"/>
</dbReference>
<dbReference type="GO" id="GO:0016042">
    <property type="term" value="P:lipid catabolic process"/>
    <property type="evidence" value="ECO:0007669"/>
    <property type="project" value="UniProtKB-KW"/>
</dbReference>
<feature type="chain" id="PRO_5012840063" evidence="4">
    <location>
        <begin position="22"/>
        <end position="429"/>
    </location>
</feature>
<keyword evidence="2" id="KW-0442">Lipid degradation</keyword>
<organism evidence="6 7">
    <name type="scientific">Tateyamaria omphalii</name>
    <dbReference type="NCBI Taxonomy" id="299262"/>
    <lineage>
        <taxon>Bacteria</taxon>
        <taxon>Pseudomonadati</taxon>
        <taxon>Pseudomonadota</taxon>
        <taxon>Alphaproteobacteria</taxon>
        <taxon>Rhodobacterales</taxon>
        <taxon>Roseobacteraceae</taxon>
        <taxon>Tateyamaria</taxon>
    </lineage>
</organism>
<reference evidence="6 7" key="1">
    <citation type="submission" date="2017-01" db="EMBL/GenBank/DDBJ databases">
        <title>Complete genome of Tateyamaria omphalii DOK1-4 isolated from seawater in Dokdo.</title>
        <authorList>
            <person name="Kim J.H."/>
            <person name="Chi W.-J."/>
        </authorList>
    </citation>
    <scope>NUCLEOTIDE SEQUENCE [LARGE SCALE GENOMIC DNA]</scope>
    <source>
        <strain evidence="6 7">DOK1-4</strain>
    </source>
</reference>
<dbReference type="PANTHER" id="PTHR10272:SF0">
    <property type="entry name" value="PLATELET-ACTIVATING FACTOR ACETYLHYDROLASE"/>
    <property type="match status" value="1"/>
</dbReference>
<evidence type="ECO:0000256" key="2">
    <source>
        <dbReference type="ARBA" id="ARBA00022963"/>
    </source>
</evidence>
<keyword evidence="4" id="KW-0732">Signal</keyword>
<dbReference type="PANTHER" id="PTHR10272">
    <property type="entry name" value="PLATELET-ACTIVATING FACTOR ACETYLHYDROLASE"/>
    <property type="match status" value="1"/>
</dbReference>
<dbReference type="AlphaFoldDB" id="A0A1P8MSH7"/>
<dbReference type="STRING" id="299262.BWR18_04350"/>
<evidence type="ECO:0000256" key="3">
    <source>
        <dbReference type="ARBA" id="ARBA00023098"/>
    </source>
</evidence>
<evidence type="ECO:0000313" key="6">
    <source>
        <dbReference type="EMBL" id="APX11005.1"/>
    </source>
</evidence>
<evidence type="ECO:0000256" key="4">
    <source>
        <dbReference type="SAM" id="SignalP"/>
    </source>
</evidence>
<dbReference type="KEGG" id="tom:BWR18_04350"/>
<gene>
    <name evidence="6" type="ORF">BWR18_04350</name>
</gene>
<dbReference type="Proteomes" id="UP000186336">
    <property type="component" value="Chromosome"/>
</dbReference>
<keyword evidence="7" id="KW-1185">Reference proteome</keyword>
<name>A0A1P8MSH7_9RHOB</name>
<dbReference type="SUPFAM" id="SSF53474">
    <property type="entry name" value="alpha/beta-Hydrolases"/>
    <property type="match status" value="1"/>
</dbReference>
<dbReference type="InterPro" id="IPR041127">
    <property type="entry name" value="PET_hydrolase/cutinase-like"/>
</dbReference>
<dbReference type="InterPro" id="IPR029058">
    <property type="entry name" value="AB_hydrolase_fold"/>
</dbReference>
<accession>A0A1P8MSH7</accession>
<evidence type="ECO:0000259" key="5">
    <source>
        <dbReference type="Pfam" id="PF12740"/>
    </source>
</evidence>
<dbReference type="GO" id="GO:0003847">
    <property type="term" value="F:1-alkyl-2-acetylglycerophosphocholine esterase activity"/>
    <property type="evidence" value="ECO:0007669"/>
    <property type="project" value="TreeGrafter"/>
</dbReference>
<evidence type="ECO:0000256" key="1">
    <source>
        <dbReference type="ARBA" id="ARBA00022801"/>
    </source>
</evidence>